<keyword evidence="4" id="KW-1185">Reference proteome</keyword>
<feature type="transmembrane region" description="Helical" evidence="2">
    <location>
        <begin position="209"/>
        <end position="225"/>
    </location>
</feature>
<feature type="transmembrane region" description="Helical" evidence="2">
    <location>
        <begin position="127"/>
        <end position="145"/>
    </location>
</feature>
<keyword evidence="2" id="KW-1133">Transmembrane helix</keyword>
<gene>
    <name evidence="3" type="ORF">B0I33_104158</name>
</gene>
<dbReference type="Pfam" id="PF22564">
    <property type="entry name" value="HAAS"/>
    <property type="match status" value="1"/>
</dbReference>
<protein>
    <recommendedName>
        <fullName evidence="5">Proline-rich protein</fullName>
    </recommendedName>
</protein>
<dbReference type="AlphaFoldDB" id="A0A2T0LWE2"/>
<reference evidence="3 4" key="1">
    <citation type="submission" date="2018-03" db="EMBL/GenBank/DDBJ databases">
        <title>Genomic Encyclopedia of Type Strains, Phase III (KMG-III): the genomes of soil and plant-associated and newly described type strains.</title>
        <authorList>
            <person name="Whitman W."/>
        </authorList>
    </citation>
    <scope>NUCLEOTIDE SEQUENCE [LARGE SCALE GENOMIC DNA]</scope>
    <source>
        <strain evidence="3 4">CGMCC 4.7125</strain>
    </source>
</reference>
<feature type="transmembrane region" description="Helical" evidence="2">
    <location>
        <begin position="99"/>
        <end position="120"/>
    </location>
</feature>
<evidence type="ECO:0008006" key="5">
    <source>
        <dbReference type="Google" id="ProtNLM"/>
    </source>
</evidence>
<keyword evidence="2" id="KW-0472">Membrane</keyword>
<feature type="transmembrane region" description="Helical" evidence="2">
    <location>
        <begin position="237"/>
        <end position="258"/>
    </location>
</feature>
<name>A0A2T0LWE2_9PSEU</name>
<organism evidence="3 4">
    <name type="scientific">Prauserella shujinwangii</name>
    <dbReference type="NCBI Taxonomy" id="1453103"/>
    <lineage>
        <taxon>Bacteria</taxon>
        <taxon>Bacillati</taxon>
        <taxon>Actinomycetota</taxon>
        <taxon>Actinomycetes</taxon>
        <taxon>Pseudonocardiales</taxon>
        <taxon>Pseudonocardiaceae</taxon>
        <taxon>Prauserella</taxon>
    </lineage>
</organism>
<keyword evidence="2" id="KW-0812">Transmembrane</keyword>
<evidence type="ECO:0000313" key="3">
    <source>
        <dbReference type="EMBL" id="PRX48342.1"/>
    </source>
</evidence>
<dbReference type="Proteomes" id="UP000238362">
    <property type="component" value="Unassembled WGS sequence"/>
</dbReference>
<dbReference type="OrthoDB" id="5185521at2"/>
<accession>A0A2T0LWE2</accession>
<sequence>MSDQSPPAVRGYLARVRTALADLPAAEVDEILDDVRPHLLEIAAELGERAGVDAMSERIGTPEAYAAELRAAGDYPPPPPGEETEGTGAATAGRGLPRLVLWSLVACVCGLALTGLVAGLSLSEEPLLALLLIVPVLAASGWFVWRHGTERVADLPEVRRLLQALRPRAGEPAGGLPGYLRSLRPAWWLLCATVLVLFGLLLVLRSRDAFLVLPLLLVLAAAAMWSGPRSVRDARLLWLSLPLSALVAGSALGLLGFAGERVSGNFGYHTSPYAYEPANTVNGEPALFYGEHPVENVYVFDSEGEPVTDVYLYDQDGRPLTMPRHVCRPETGTTSVVGRDNRYPRPHIEQGAYDERGDLNGYDAYLPHCTQTDQVPFTAVVPRTQPAEPTR</sequence>
<evidence type="ECO:0000256" key="1">
    <source>
        <dbReference type="SAM" id="MobiDB-lite"/>
    </source>
</evidence>
<feature type="transmembrane region" description="Helical" evidence="2">
    <location>
        <begin position="186"/>
        <end position="204"/>
    </location>
</feature>
<evidence type="ECO:0000313" key="4">
    <source>
        <dbReference type="Proteomes" id="UP000238362"/>
    </source>
</evidence>
<dbReference type="RefSeq" id="WP_106178437.1">
    <property type="nucleotide sequence ID" value="NZ_PVNH01000004.1"/>
</dbReference>
<evidence type="ECO:0000256" key="2">
    <source>
        <dbReference type="SAM" id="Phobius"/>
    </source>
</evidence>
<comment type="caution">
    <text evidence="3">The sequence shown here is derived from an EMBL/GenBank/DDBJ whole genome shotgun (WGS) entry which is preliminary data.</text>
</comment>
<dbReference type="EMBL" id="PVNH01000004">
    <property type="protein sequence ID" value="PRX48342.1"/>
    <property type="molecule type" value="Genomic_DNA"/>
</dbReference>
<proteinExistence type="predicted"/>
<feature type="region of interest" description="Disordered" evidence="1">
    <location>
        <begin position="71"/>
        <end position="90"/>
    </location>
</feature>